<feature type="compositionally biased region" description="Low complexity" evidence="1">
    <location>
        <begin position="34"/>
        <end position="47"/>
    </location>
</feature>
<evidence type="ECO:0000313" key="2">
    <source>
        <dbReference type="EMBL" id="KAK5931620.1"/>
    </source>
</evidence>
<organism evidence="2 3">
    <name type="scientific">Champsocephalus esox</name>
    <name type="common">pike icefish</name>
    <dbReference type="NCBI Taxonomy" id="159716"/>
    <lineage>
        <taxon>Eukaryota</taxon>
        <taxon>Metazoa</taxon>
        <taxon>Chordata</taxon>
        <taxon>Craniata</taxon>
        <taxon>Vertebrata</taxon>
        <taxon>Euteleostomi</taxon>
        <taxon>Actinopterygii</taxon>
        <taxon>Neopterygii</taxon>
        <taxon>Teleostei</taxon>
        <taxon>Neoteleostei</taxon>
        <taxon>Acanthomorphata</taxon>
        <taxon>Eupercaria</taxon>
        <taxon>Perciformes</taxon>
        <taxon>Notothenioidei</taxon>
        <taxon>Channichthyidae</taxon>
        <taxon>Champsocephalus</taxon>
    </lineage>
</organism>
<feature type="non-terminal residue" evidence="2">
    <location>
        <position position="1"/>
    </location>
</feature>
<reference evidence="2 3" key="1">
    <citation type="journal article" date="2023" name="Mol. Biol. Evol.">
        <title>Genomics of Secondarily Temperate Adaptation in the Only Non-Antarctic Icefish.</title>
        <authorList>
            <person name="Rivera-Colon A.G."/>
            <person name="Rayamajhi N."/>
            <person name="Minhas B.F."/>
            <person name="Madrigal G."/>
            <person name="Bilyk K.T."/>
            <person name="Yoon V."/>
            <person name="Hune M."/>
            <person name="Gregory S."/>
            <person name="Cheng C.H.C."/>
            <person name="Catchen J.M."/>
        </authorList>
    </citation>
    <scope>NUCLEOTIDE SEQUENCE [LARGE SCALE GENOMIC DNA]</scope>
    <source>
        <strain evidence="2">JC2023a</strain>
    </source>
</reference>
<name>A0AAN8E4U1_9TELE</name>
<comment type="caution">
    <text evidence="2">The sequence shown here is derived from an EMBL/GenBank/DDBJ whole genome shotgun (WGS) entry which is preliminary data.</text>
</comment>
<accession>A0AAN8E4U1</accession>
<dbReference type="Proteomes" id="UP001335648">
    <property type="component" value="Unassembled WGS sequence"/>
</dbReference>
<evidence type="ECO:0000313" key="3">
    <source>
        <dbReference type="Proteomes" id="UP001335648"/>
    </source>
</evidence>
<feature type="compositionally biased region" description="Polar residues" evidence="1">
    <location>
        <begin position="1"/>
        <end position="33"/>
    </location>
</feature>
<evidence type="ECO:0000256" key="1">
    <source>
        <dbReference type="SAM" id="MobiDB-lite"/>
    </source>
</evidence>
<keyword evidence="3" id="KW-1185">Reference proteome</keyword>
<proteinExistence type="predicted"/>
<sequence length="69" mass="7227">AAATPSPDSSLSTAAHTQQQHLPPSPARYSTLQPAHPAHPSTPASSHTHQRRLQHDSTLLKPSTPAAPP</sequence>
<gene>
    <name evidence="2" type="ORF">CesoFtcFv8_000105</name>
</gene>
<dbReference type="EMBL" id="JAULUE010000049">
    <property type="protein sequence ID" value="KAK5931620.1"/>
    <property type="molecule type" value="Genomic_DNA"/>
</dbReference>
<feature type="region of interest" description="Disordered" evidence="1">
    <location>
        <begin position="1"/>
        <end position="69"/>
    </location>
</feature>
<protein>
    <submittedName>
        <fullName evidence="2">Uncharacterized protein</fullName>
    </submittedName>
</protein>
<dbReference type="AlphaFoldDB" id="A0AAN8E4U1"/>